<dbReference type="PROSITE" id="PS50999">
    <property type="entry name" value="COX2_TM"/>
    <property type="match status" value="1"/>
</dbReference>
<evidence type="ECO:0000256" key="19">
    <source>
        <dbReference type="SAM" id="Phobius"/>
    </source>
</evidence>
<keyword evidence="16 18" id="KW-0472">Membrane</keyword>
<evidence type="ECO:0000313" key="22">
    <source>
        <dbReference type="EMBL" id="AMR97518.1"/>
    </source>
</evidence>
<feature type="transmembrane region" description="Helical" evidence="19">
    <location>
        <begin position="21"/>
        <end position="41"/>
    </location>
</feature>
<evidence type="ECO:0000256" key="9">
    <source>
        <dbReference type="ARBA" id="ARBA00022792"/>
    </source>
</evidence>
<evidence type="ECO:0000259" key="20">
    <source>
        <dbReference type="PROSITE" id="PS50857"/>
    </source>
</evidence>
<comment type="catalytic activity">
    <reaction evidence="17">
        <text>4 Fe(II)-[cytochrome c] + O2 + 8 H(+)(in) = 4 Fe(III)-[cytochrome c] + 2 H2O + 4 H(+)(out)</text>
        <dbReference type="Rhea" id="RHEA:11436"/>
        <dbReference type="Rhea" id="RHEA-COMP:10350"/>
        <dbReference type="Rhea" id="RHEA-COMP:14399"/>
        <dbReference type="ChEBI" id="CHEBI:15377"/>
        <dbReference type="ChEBI" id="CHEBI:15378"/>
        <dbReference type="ChEBI" id="CHEBI:15379"/>
        <dbReference type="ChEBI" id="CHEBI:29033"/>
        <dbReference type="ChEBI" id="CHEBI:29034"/>
        <dbReference type="EC" id="7.1.1.9"/>
    </reaction>
    <physiologicalReaction direction="left-to-right" evidence="17">
        <dbReference type="Rhea" id="RHEA:11437"/>
    </physiologicalReaction>
</comment>
<dbReference type="Pfam" id="PF00116">
    <property type="entry name" value="COX2"/>
    <property type="match status" value="1"/>
</dbReference>
<dbReference type="PANTHER" id="PTHR22888:SF9">
    <property type="entry name" value="CYTOCHROME C OXIDASE SUBUNIT 2"/>
    <property type="match status" value="1"/>
</dbReference>
<reference evidence="22" key="1">
    <citation type="journal article" date="2016" name="Mitochondrial DNA A DNA Mapp Seq Anal">
        <title>The mitochondrial genome of Iberobaenia (Coleoptera: Iberobaeniidae): first rearrangement of protein-coding genes in the beetles.</title>
        <authorList>
            <person name="Andujar C."/>
            <person name="Arribas P."/>
            <person name="Linard B."/>
            <person name="Kundrata R."/>
            <person name="Bocak L."/>
            <person name="Vogler A.P."/>
        </authorList>
    </citation>
    <scope>NUCLEOTIDE SEQUENCE</scope>
</reference>
<dbReference type="GO" id="GO:0005743">
    <property type="term" value="C:mitochondrial inner membrane"/>
    <property type="evidence" value="ECO:0007669"/>
    <property type="project" value="UniProtKB-SubCell"/>
</dbReference>
<keyword evidence="11" id="KW-1278">Translocase</keyword>
<evidence type="ECO:0000256" key="1">
    <source>
        <dbReference type="ARBA" id="ARBA00004448"/>
    </source>
</evidence>
<evidence type="ECO:0000256" key="6">
    <source>
        <dbReference type="ARBA" id="ARBA00022660"/>
    </source>
</evidence>
<keyword evidence="10" id="KW-0460">Magnesium</keyword>
<dbReference type="SUPFAM" id="SSF49503">
    <property type="entry name" value="Cupredoxins"/>
    <property type="match status" value="1"/>
</dbReference>
<evidence type="ECO:0000256" key="11">
    <source>
        <dbReference type="ARBA" id="ARBA00022967"/>
    </source>
</evidence>
<protein>
    <recommendedName>
        <fullName evidence="4 18">Cytochrome c oxidase subunit 2</fullName>
    </recommendedName>
</protein>
<dbReference type="InterPro" id="IPR011759">
    <property type="entry name" value="Cyt_c_oxidase_su2_TM_dom"/>
</dbReference>
<evidence type="ECO:0000256" key="15">
    <source>
        <dbReference type="ARBA" id="ARBA00023128"/>
    </source>
</evidence>
<evidence type="ECO:0000256" key="18">
    <source>
        <dbReference type="RuleBase" id="RU000457"/>
    </source>
</evidence>
<keyword evidence="12 18" id="KW-0249">Electron transport</keyword>
<organism evidence="22">
    <name type="scientific">Iberobaenia minuta</name>
    <dbReference type="NCBI Taxonomy" id="1857294"/>
    <lineage>
        <taxon>Eukaryota</taxon>
        <taxon>Metazoa</taxon>
        <taxon>Ecdysozoa</taxon>
        <taxon>Arthropoda</taxon>
        <taxon>Hexapoda</taxon>
        <taxon>Insecta</taxon>
        <taxon>Pterygota</taxon>
        <taxon>Neoptera</taxon>
        <taxon>Endopterygota</taxon>
        <taxon>Coleoptera</taxon>
        <taxon>Polyphaga</taxon>
        <taxon>Elateriformia</taxon>
        <taxon>Elateroidea</taxon>
        <taxon>Iberobaeniidae</taxon>
        <taxon>Iberobaenia</taxon>
    </lineage>
</organism>
<keyword evidence="15 18" id="KW-0496">Mitochondrion</keyword>
<dbReference type="GO" id="GO:0042773">
    <property type="term" value="P:ATP synthesis coupled electron transport"/>
    <property type="evidence" value="ECO:0007669"/>
    <property type="project" value="TreeGrafter"/>
</dbReference>
<dbReference type="GO" id="GO:0005507">
    <property type="term" value="F:copper ion binding"/>
    <property type="evidence" value="ECO:0007669"/>
    <property type="project" value="InterPro"/>
</dbReference>
<keyword evidence="13 19" id="KW-1133">Transmembrane helix</keyword>
<keyword evidence="6 18" id="KW-0679">Respiratory chain</keyword>
<comment type="function">
    <text evidence="18">Component of the cytochrome c oxidase, the last enzyme in the mitochondrial electron transport chain which drives oxidative phosphorylation. The respiratory chain contains 3 multisubunit complexes succinate dehydrogenase (complex II, CII), ubiquinol-cytochrome c oxidoreductase (cytochrome b-c1 complex, complex III, CIII) and cytochrome c oxidase (complex IV, CIV), that cooperate to transfer electrons derived from NADH and succinate to molecular oxygen, creating an electrochemical gradient over the inner membrane that drives transmembrane transport and the ATP synthase. Cytochrome c oxidase is the component of the respiratory chain that catalyzes the reduction of oxygen to water. Electrons originating from reduced cytochrome c in the intermembrane space (IMS) are transferred via the dinuclear copper A center (CU(A)) of subunit 2 and heme A of subunit 1 to the active site in subunit 1, a binuclear center (BNC) formed by heme A3 and copper B (CU(B)). The BNC reduces molecular oxygen to 2 water molecules using 4 electrons from cytochrome c in the IMS and 4 protons from the mitochondrial matrix.</text>
</comment>
<comment type="similarity">
    <text evidence="2 18">Belongs to the cytochrome c oxidase subunit 2 family.</text>
</comment>
<dbReference type="Gene3D" id="2.60.40.420">
    <property type="entry name" value="Cupredoxins - blue copper proteins"/>
    <property type="match status" value="1"/>
</dbReference>
<dbReference type="PROSITE" id="PS00078">
    <property type="entry name" value="COX2"/>
    <property type="match status" value="1"/>
</dbReference>
<evidence type="ECO:0000256" key="14">
    <source>
        <dbReference type="ARBA" id="ARBA00023008"/>
    </source>
</evidence>
<gene>
    <name evidence="22" type="primary">cox2</name>
</gene>
<keyword evidence="8 18" id="KW-0479">Metal-binding</keyword>
<accession>A0A3G1DH51</accession>
<evidence type="ECO:0000256" key="8">
    <source>
        <dbReference type="ARBA" id="ARBA00022723"/>
    </source>
</evidence>
<evidence type="ECO:0000256" key="4">
    <source>
        <dbReference type="ARBA" id="ARBA00015946"/>
    </source>
</evidence>
<dbReference type="GO" id="GO:0004129">
    <property type="term" value="F:cytochrome-c oxidase activity"/>
    <property type="evidence" value="ECO:0007669"/>
    <property type="project" value="UniProtKB-EC"/>
</dbReference>
<comment type="cofactor">
    <cofactor evidence="18">
        <name>Cu cation</name>
        <dbReference type="ChEBI" id="CHEBI:23378"/>
    </cofactor>
    <text evidence="18">Binds a copper A center.</text>
</comment>
<dbReference type="Gene3D" id="1.10.287.90">
    <property type="match status" value="1"/>
</dbReference>
<keyword evidence="5 18" id="KW-0813">Transport</keyword>
<dbReference type="PRINTS" id="PR01166">
    <property type="entry name" value="CYCOXIDASEII"/>
</dbReference>
<comment type="subcellular location">
    <subcellularLocation>
        <location evidence="1 18">Mitochondrion inner membrane</location>
        <topology evidence="1 18">Multi-pass membrane protein</topology>
    </subcellularLocation>
</comment>
<dbReference type="PROSITE" id="PS50857">
    <property type="entry name" value="COX2_CUA"/>
    <property type="match status" value="1"/>
</dbReference>
<feature type="domain" description="Cytochrome oxidase subunit II transmembrane region profile" evidence="21">
    <location>
        <begin position="1"/>
        <end position="89"/>
    </location>
</feature>
<evidence type="ECO:0000259" key="21">
    <source>
        <dbReference type="PROSITE" id="PS50999"/>
    </source>
</evidence>
<feature type="domain" description="Cytochrome oxidase subunit II copper A binding" evidence="20">
    <location>
        <begin position="90"/>
        <end position="222"/>
    </location>
</feature>
<sequence length="223" mass="25968">METWLNQNNSASPTMEQMMMFHNNTMLIMVMIMTTVSYMLMSKTMNKLTNKNTTKNQTMELIWTIIPTTTLMFIALPSMKLLYLTDEMKSPMISIKIIGHQWYWSYELSDFKNNQINSFLKTESESKFNFRLLDSDNSMPLPFKSIIRTMTTSVDVIHAWTMQSMSIKIDASPGRLNQTKMFSNQPGTFFGQCSEICGMNHSFMPSMIEMISQKNFIKWISIQ</sequence>
<name>A0A3G1DH51_9COLE</name>
<dbReference type="PANTHER" id="PTHR22888">
    <property type="entry name" value="CYTOCHROME C OXIDASE, SUBUNIT II"/>
    <property type="match status" value="1"/>
</dbReference>
<keyword evidence="9 18" id="KW-0999">Mitochondrion inner membrane</keyword>
<evidence type="ECO:0000256" key="10">
    <source>
        <dbReference type="ARBA" id="ARBA00022842"/>
    </source>
</evidence>
<keyword evidence="7 18" id="KW-0812">Transmembrane</keyword>
<dbReference type="InterPro" id="IPR045187">
    <property type="entry name" value="CcO_II"/>
</dbReference>
<keyword evidence="14 18" id="KW-0186">Copper</keyword>
<evidence type="ECO:0000256" key="2">
    <source>
        <dbReference type="ARBA" id="ARBA00007866"/>
    </source>
</evidence>
<evidence type="ECO:0000256" key="5">
    <source>
        <dbReference type="ARBA" id="ARBA00022448"/>
    </source>
</evidence>
<evidence type="ECO:0000256" key="7">
    <source>
        <dbReference type="ARBA" id="ARBA00022692"/>
    </source>
</evidence>
<geneLocation type="mitochondrion" evidence="22"/>
<evidence type="ECO:0000256" key="3">
    <source>
        <dbReference type="ARBA" id="ARBA00011164"/>
    </source>
</evidence>
<evidence type="ECO:0000256" key="16">
    <source>
        <dbReference type="ARBA" id="ARBA00023136"/>
    </source>
</evidence>
<proteinExistence type="inferred from homology"/>
<feature type="transmembrane region" description="Helical" evidence="19">
    <location>
        <begin position="61"/>
        <end position="83"/>
    </location>
</feature>
<dbReference type="EMBL" id="KT825140">
    <property type="protein sequence ID" value="AMR97518.1"/>
    <property type="molecule type" value="Genomic_DNA"/>
</dbReference>
<comment type="subunit">
    <text evidence="3">Component of the cytochrome c oxidase (complex IV, CIV), a multisubunit enzyme composed of a catalytic core of 3 subunits and several supernumerary subunits. The complex exists as a monomer or a dimer and forms supercomplexes (SCs) in the inner mitochondrial membrane with ubiquinol-cytochrome c oxidoreductase (cytochrome b-c1 complex, complex III, CIII).</text>
</comment>
<dbReference type="InterPro" id="IPR036257">
    <property type="entry name" value="Cyt_c_oxidase_su2_TM_sf"/>
</dbReference>
<dbReference type="SUPFAM" id="SSF81464">
    <property type="entry name" value="Cytochrome c oxidase subunit II-like, transmembrane region"/>
    <property type="match status" value="1"/>
</dbReference>
<dbReference type="AlphaFoldDB" id="A0A3G1DH51"/>
<evidence type="ECO:0000256" key="13">
    <source>
        <dbReference type="ARBA" id="ARBA00022989"/>
    </source>
</evidence>
<evidence type="ECO:0000256" key="12">
    <source>
        <dbReference type="ARBA" id="ARBA00022982"/>
    </source>
</evidence>
<dbReference type="InterPro" id="IPR001505">
    <property type="entry name" value="Copper_CuA"/>
</dbReference>
<dbReference type="InterPro" id="IPR002429">
    <property type="entry name" value="CcO_II-like_C"/>
</dbReference>
<dbReference type="Pfam" id="PF02790">
    <property type="entry name" value="COX2_TM"/>
    <property type="match status" value="1"/>
</dbReference>
<evidence type="ECO:0000256" key="17">
    <source>
        <dbReference type="ARBA" id="ARBA00049512"/>
    </source>
</evidence>
<dbReference type="InterPro" id="IPR008972">
    <property type="entry name" value="Cupredoxin"/>
</dbReference>